<evidence type="ECO:0000256" key="9">
    <source>
        <dbReference type="RuleBase" id="RU365093"/>
    </source>
</evidence>
<comment type="caution">
    <text evidence="13">The sequence shown here is derived from an EMBL/GenBank/DDBJ whole genome shotgun (WGS) entry which is preliminary data.</text>
</comment>
<evidence type="ECO:0000256" key="10">
    <source>
        <dbReference type="SAM" id="Coils"/>
    </source>
</evidence>
<keyword evidence="10" id="KW-0175">Coiled coil</keyword>
<evidence type="ECO:0000313" key="13">
    <source>
        <dbReference type="EMBL" id="PIO42291.1"/>
    </source>
</evidence>
<dbReference type="InterPro" id="IPR050739">
    <property type="entry name" value="MFP"/>
</dbReference>
<comment type="subcellular location">
    <subcellularLocation>
        <location evidence="1 9">Cell inner membrane</location>
        <topology evidence="1 9">Single-pass membrane protein</topology>
    </subcellularLocation>
</comment>
<sequence length="445" mass="49273">MAATSAVNDLEWYDGVPRSIKPYTKFGALMIIVCFGGFGTWAATAPLAAAVIAPGSFVATGKNKVVQHLEGGIIKELLVREGDRVTEGDELVRLDETSARANSQQLFLRQARLEAILARLHAVVRGEDRYQPPKIIMENLGNPEIRAVNESQSDNFDAAHAKYANEIQMMQRNISALEFRRVGRNAQIAATRTQVGLLKNEYQAKYSLFKKGLMARSEVSVLERAVADGEGTIARLDAEIMEVNAQIEKFQKEMIQTKDTEKQAALDEIQSAEAELDTVREQTRQTDNVLTRTVVKAPVSGTIVRMHYHTAGGVIESGKPIIEILPTGVPLIIEAQIPRMQIDEVKQGQEAHVRLSALNQRTTPVVNGRVDYVSADAMTDTTSNVKQEIYLARISIPADQLARIHGFTPTPGMPADILIQTHERTFFEYLAKPVVDSMSRAFREH</sequence>
<evidence type="ECO:0000256" key="1">
    <source>
        <dbReference type="ARBA" id="ARBA00004377"/>
    </source>
</evidence>
<dbReference type="InterPro" id="IPR058781">
    <property type="entry name" value="HH_AprE-like"/>
</dbReference>
<keyword evidence="6 9" id="KW-0812">Transmembrane</keyword>
<organism evidence="13 14">
    <name type="scientific">Phyllobacterium zundukense</name>
    <dbReference type="NCBI Taxonomy" id="1867719"/>
    <lineage>
        <taxon>Bacteria</taxon>
        <taxon>Pseudomonadati</taxon>
        <taxon>Pseudomonadota</taxon>
        <taxon>Alphaproteobacteria</taxon>
        <taxon>Hyphomicrobiales</taxon>
        <taxon>Phyllobacteriaceae</taxon>
        <taxon>Phyllobacterium</taxon>
    </lineage>
</organism>
<dbReference type="Gene3D" id="2.40.30.170">
    <property type="match status" value="1"/>
</dbReference>
<dbReference type="GO" id="GO:0005886">
    <property type="term" value="C:plasma membrane"/>
    <property type="evidence" value="ECO:0007669"/>
    <property type="project" value="UniProtKB-SubCell"/>
</dbReference>
<evidence type="ECO:0000313" key="14">
    <source>
        <dbReference type="Proteomes" id="UP000232163"/>
    </source>
</evidence>
<keyword evidence="5 9" id="KW-0997">Cell inner membrane</keyword>
<keyword evidence="7 9" id="KW-1133">Transmembrane helix</keyword>
<feature type="transmembrane region" description="Helical" evidence="9">
    <location>
        <begin position="28"/>
        <end position="53"/>
    </location>
</feature>
<dbReference type="Gene3D" id="2.40.50.100">
    <property type="match status" value="1"/>
</dbReference>
<dbReference type="PANTHER" id="PTHR30386:SF17">
    <property type="entry name" value="ALKALINE PROTEASE SECRETION PROTEIN APRE"/>
    <property type="match status" value="1"/>
</dbReference>
<dbReference type="Pfam" id="PF26002">
    <property type="entry name" value="Beta-barrel_AprE"/>
    <property type="match status" value="1"/>
</dbReference>
<dbReference type="EMBL" id="MZMT01000053">
    <property type="protein sequence ID" value="PIO42291.1"/>
    <property type="molecule type" value="Genomic_DNA"/>
</dbReference>
<accession>A0A2N9VS23</accession>
<evidence type="ECO:0000256" key="4">
    <source>
        <dbReference type="ARBA" id="ARBA00022475"/>
    </source>
</evidence>
<dbReference type="OrthoDB" id="9810980at2"/>
<dbReference type="AlphaFoldDB" id="A0A2N9VS23"/>
<keyword evidence="3 9" id="KW-0813">Transport</keyword>
<gene>
    <name evidence="13" type="ORF">B5P45_25030</name>
</gene>
<dbReference type="Pfam" id="PF25994">
    <property type="entry name" value="HH_AprE"/>
    <property type="match status" value="1"/>
</dbReference>
<dbReference type="RefSeq" id="WP_100000093.1">
    <property type="nucleotide sequence ID" value="NZ_CP017940.1"/>
</dbReference>
<feature type="coiled-coil region" evidence="10">
    <location>
        <begin position="233"/>
        <end position="289"/>
    </location>
</feature>
<keyword evidence="4 9" id="KW-1003">Cell membrane</keyword>
<name>A0A2N9VS23_9HYPH</name>
<evidence type="ECO:0000256" key="7">
    <source>
        <dbReference type="ARBA" id="ARBA00022989"/>
    </source>
</evidence>
<evidence type="ECO:0000259" key="11">
    <source>
        <dbReference type="Pfam" id="PF25994"/>
    </source>
</evidence>
<evidence type="ECO:0000256" key="3">
    <source>
        <dbReference type="ARBA" id="ARBA00022448"/>
    </source>
</evidence>
<dbReference type="Proteomes" id="UP000232163">
    <property type="component" value="Unassembled WGS sequence"/>
</dbReference>
<dbReference type="InterPro" id="IPR010129">
    <property type="entry name" value="T1SS_HlyD"/>
</dbReference>
<keyword evidence="14" id="KW-1185">Reference proteome</keyword>
<dbReference type="InterPro" id="IPR058982">
    <property type="entry name" value="Beta-barrel_AprE"/>
</dbReference>
<proteinExistence type="inferred from homology"/>
<evidence type="ECO:0000256" key="5">
    <source>
        <dbReference type="ARBA" id="ARBA00022519"/>
    </source>
</evidence>
<evidence type="ECO:0000256" key="6">
    <source>
        <dbReference type="ARBA" id="ARBA00022692"/>
    </source>
</evidence>
<dbReference type="PRINTS" id="PR01490">
    <property type="entry name" value="RTXTOXIND"/>
</dbReference>
<evidence type="ECO:0000259" key="12">
    <source>
        <dbReference type="Pfam" id="PF26002"/>
    </source>
</evidence>
<reference evidence="14" key="1">
    <citation type="journal article" date="2017" name="Int J Environ Stud">
        <title>Does the Miocene-Pliocene relict legume Oxytropis triphylla form nitrogen-fixing nodules with a combination of bacterial strains?</title>
        <authorList>
            <person name="Safronova V."/>
            <person name="Belimov A."/>
            <person name="Sazanova A."/>
            <person name="Kuznetsova I."/>
            <person name="Popova J."/>
            <person name="Andronov E."/>
            <person name="Verkhozina A."/>
            <person name="Tikhonovich I."/>
        </authorList>
    </citation>
    <scope>NUCLEOTIDE SEQUENCE [LARGE SCALE GENOMIC DNA]</scope>
    <source>
        <strain evidence="14">Tri-38</strain>
    </source>
</reference>
<evidence type="ECO:0000256" key="8">
    <source>
        <dbReference type="ARBA" id="ARBA00023136"/>
    </source>
</evidence>
<dbReference type="GO" id="GO:0015031">
    <property type="term" value="P:protein transport"/>
    <property type="evidence" value="ECO:0007669"/>
    <property type="project" value="InterPro"/>
</dbReference>
<dbReference type="PANTHER" id="PTHR30386">
    <property type="entry name" value="MEMBRANE FUSION SUBUNIT OF EMRAB-TOLC MULTIDRUG EFFLUX PUMP"/>
    <property type="match status" value="1"/>
</dbReference>
<feature type="domain" description="AprE-like beta-barrel" evidence="12">
    <location>
        <begin position="331"/>
        <end position="421"/>
    </location>
</feature>
<keyword evidence="8 9" id="KW-0472">Membrane</keyword>
<comment type="similarity">
    <text evidence="2 9">Belongs to the membrane fusion protein (MFP) (TC 8.A.1) family.</text>
</comment>
<evidence type="ECO:0000256" key="2">
    <source>
        <dbReference type="ARBA" id="ARBA00009477"/>
    </source>
</evidence>
<feature type="domain" description="AprE-like long alpha-helical hairpin" evidence="11">
    <location>
        <begin position="99"/>
        <end position="287"/>
    </location>
</feature>
<dbReference type="NCBIfam" id="TIGR01843">
    <property type="entry name" value="type_I_hlyD"/>
    <property type="match status" value="1"/>
</dbReference>
<protein>
    <recommendedName>
        <fullName evidence="9">Membrane fusion protein (MFP) family protein</fullName>
    </recommendedName>
</protein>
<dbReference type="KEGG" id="pht:BLM14_14570"/>